<dbReference type="InterPro" id="IPR036291">
    <property type="entry name" value="NAD(P)-bd_dom_sf"/>
</dbReference>
<dbReference type="PROSITE" id="PS00061">
    <property type="entry name" value="ADH_SHORT"/>
    <property type="match status" value="1"/>
</dbReference>
<evidence type="ECO:0000313" key="4">
    <source>
        <dbReference type="Proteomes" id="UP000703269"/>
    </source>
</evidence>
<dbReference type="InterPro" id="IPR002347">
    <property type="entry name" value="SDR_fam"/>
</dbReference>
<sequence>MPSYVITGANRGIGIEFVRQLSADPANTVFGLVRNKGNSQDLLALEKERANVRVLEADVTDAPRLRAAADEVAKATGGTLEYLINNAAYVQKERFDYDPVTYGEKGEDAALEADLDQNFRVNVLGVVHTTNAFLPLLRAAAKHTTARVITLSSGVGDVDLTLAMPFAGALPYCASKAAVNMVVAKYAAKFTDENLVFLAISPGLVDTSTSPPTPEELKGAIAFITALHKVYPDWEAKPLTPTQSVTAMLKVIPNVERKDSGAFVSHLGSKKWV</sequence>
<dbReference type="GO" id="GO:0005737">
    <property type="term" value="C:cytoplasm"/>
    <property type="evidence" value="ECO:0007669"/>
    <property type="project" value="TreeGrafter"/>
</dbReference>
<comment type="similarity">
    <text evidence="1">Belongs to the short-chain dehydrogenases/reductases (SDR) family.</text>
</comment>
<name>A0A9P3GBD1_9APHY</name>
<proteinExistence type="inferred from homology"/>
<evidence type="ECO:0000256" key="1">
    <source>
        <dbReference type="ARBA" id="ARBA00006484"/>
    </source>
</evidence>
<dbReference type="OrthoDB" id="9876299at2759"/>
<dbReference type="PRINTS" id="PR00081">
    <property type="entry name" value="GDHRDH"/>
</dbReference>
<dbReference type="PANTHER" id="PTHR43544:SF15">
    <property type="entry name" value="CHAIN DEHYDROGENASE (ATSC), PUTATIVE (AFU_ORTHOLOGUE AFUA_3G00180)-RELATED"/>
    <property type="match status" value="1"/>
</dbReference>
<organism evidence="3 4">
    <name type="scientific">Phanerochaete sordida</name>
    <dbReference type="NCBI Taxonomy" id="48140"/>
    <lineage>
        <taxon>Eukaryota</taxon>
        <taxon>Fungi</taxon>
        <taxon>Dikarya</taxon>
        <taxon>Basidiomycota</taxon>
        <taxon>Agaricomycotina</taxon>
        <taxon>Agaricomycetes</taxon>
        <taxon>Polyporales</taxon>
        <taxon>Phanerochaetaceae</taxon>
        <taxon>Phanerochaete</taxon>
    </lineage>
</organism>
<dbReference type="InterPro" id="IPR051468">
    <property type="entry name" value="Fungal_SecMetab_SDRs"/>
</dbReference>
<dbReference type="Gene3D" id="3.40.50.720">
    <property type="entry name" value="NAD(P)-binding Rossmann-like Domain"/>
    <property type="match status" value="1"/>
</dbReference>
<keyword evidence="4" id="KW-1185">Reference proteome</keyword>
<dbReference type="GO" id="GO:0016491">
    <property type="term" value="F:oxidoreductase activity"/>
    <property type="evidence" value="ECO:0007669"/>
    <property type="project" value="TreeGrafter"/>
</dbReference>
<accession>A0A9P3GBD1</accession>
<dbReference type="Pfam" id="PF00106">
    <property type="entry name" value="adh_short"/>
    <property type="match status" value="1"/>
</dbReference>
<dbReference type="Proteomes" id="UP000703269">
    <property type="component" value="Unassembled WGS sequence"/>
</dbReference>
<dbReference type="EMBL" id="BPQB01000021">
    <property type="protein sequence ID" value="GJE91517.1"/>
    <property type="molecule type" value="Genomic_DNA"/>
</dbReference>
<comment type="caution">
    <text evidence="3">The sequence shown here is derived from an EMBL/GenBank/DDBJ whole genome shotgun (WGS) entry which is preliminary data.</text>
</comment>
<dbReference type="InterPro" id="IPR020904">
    <property type="entry name" value="Sc_DH/Rdtase_CS"/>
</dbReference>
<reference evidence="3 4" key="1">
    <citation type="submission" date="2021-08" db="EMBL/GenBank/DDBJ databases">
        <title>Draft Genome Sequence of Phanerochaete sordida strain YK-624.</title>
        <authorList>
            <person name="Mori T."/>
            <person name="Dohra H."/>
            <person name="Suzuki T."/>
            <person name="Kawagishi H."/>
            <person name="Hirai H."/>
        </authorList>
    </citation>
    <scope>NUCLEOTIDE SEQUENCE [LARGE SCALE GENOMIC DNA]</scope>
    <source>
        <strain evidence="3 4">YK-624</strain>
    </source>
</reference>
<evidence type="ECO:0000256" key="2">
    <source>
        <dbReference type="ARBA" id="ARBA00022857"/>
    </source>
</evidence>
<gene>
    <name evidence="3" type="ORF">PsYK624_076670</name>
</gene>
<dbReference type="AlphaFoldDB" id="A0A9P3GBD1"/>
<keyword evidence="2" id="KW-0521">NADP</keyword>
<dbReference type="CDD" id="cd05325">
    <property type="entry name" value="carb_red_sniffer_like_SDR_c"/>
    <property type="match status" value="1"/>
</dbReference>
<protein>
    <submittedName>
        <fullName evidence="3">SDR family oxidoreductase</fullName>
    </submittedName>
</protein>
<dbReference type="SUPFAM" id="SSF51735">
    <property type="entry name" value="NAD(P)-binding Rossmann-fold domains"/>
    <property type="match status" value="1"/>
</dbReference>
<evidence type="ECO:0000313" key="3">
    <source>
        <dbReference type="EMBL" id="GJE91517.1"/>
    </source>
</evidence>
<dbReference type="PANTHER" id="PTHR43544">
    <property type="entry name" value="SHORT-CHAIN DEHYDROGENASE/REDUCTASE"/>
    <property type="match status" value="1"/>
</dbReference>